<gene>
    <name evidence="1" type="ORF">GCM10025778_26380</name>
</gene>
<comment type="caution">
    <text evidence="1">The sequence shown here is derived from an EMBL/GenBank/DDBJ whole genome shotgun (WGS) entry which is preliminary data.</text>
</comment>
<evidence type="ECO:0000313" key="2">
    <source>
        <dbReference type="Proteomes" id="UP001501257"/>
    </source>
</evidence>
<dbReference type="EMBL" id="BAABLK010000035">
    <property type="protein sequence ID" value="GAA5228105.1"/>
    <property type="molecule type" value="Genomic_DNA"/>
</dbReference>
<protein>
    <submittedName>
        <fullName evidence="1">Uncharacterized protein</fullName>
    </submittedName>
</protein>
<evidence type="ECO:0000313" key="1">
    <source>
        <dbReference type="EMBL" id="GAA5228105.1"/>
    </source>
</evidence>
<sequence length="72" mass="8263">MAMKIFRSARFCPHGIRRCFGNAPVQAGRDSFLQGSRVVLALGYPDLEIPKRPVNSKTMIPALDPWQRLHRW</sequence>
<proteinExistence type="predicted"/>
<name>A0ABP9TPI3_9MICC</name>
<dbReference type="Proteomes" id="UP001501257">
    <property type="component" value="Unassembled WGS sequence"/>
</dbReference>
<accession>A0ABP9TPI3</accession>
<organism evidence="1 2">
    <name type="scientific">Paeniglutamicibacter antarcticus</name>
    <dbReference type="NCBI Taxonomy" id="494023"/>
    <lineage>
        <taxon>Bacteria</taxon>
        <taxon>Bacillati</taxon>
        <taxon>Actinomycetota</taxon>
        <taxon>Actinomycetes</taxon>
        <taxon>Micrococcales</taxon>
        <taxon>Micrococcaceae</taxon>
        <taxon>Paeniglutamicibacter</taxon>
    </lineage>
</organism>
<keyword evidence="2" id="KW-1185">Reference proteome</keyword>
<reference evidence="2" key="1">
    <citation type="journal article" date="2019" name="Int. J. Syst. Evol. Microbiol.">
        <title>The Global Catalogue of Microorganisms (GCM) 10K type strain sequencing project: providing services to taxonomists for standard genome sequencing and annotation.</title>
        <authorList>
            <consortium name="The Broad Institute Genomics Platform"/>
            <consortium name="The Broad Institute Genome Sequencing Center for Infectious Disease"/>
            <person name="Wu L."/>
            <person name="Ma J."/>
        </authorList>
    </citation>
    <scope>NUCLEOTIDE SEQUENCE [LARGE SCALE GENOMIC DNA]</scope>
    <source>
        <strain evidence="2">JCM 18952</strain>
    </source>
</reference>